<sequence>MEEAKTMKTPMSSSIKLDKDEKGKSIDSTMYRGMIGSRSDQDRSNRFVGAGNLKSLPVLLFLHCSPQFLQGKRPAEPSQPTQTKAHRKVRFDTTLFNSVEDYQSSDDFGADFLNSVQVLARCARFRAKEAIQMMCGLANAQEMGGHRDEVSYLEAFLVDSILTERRIHVGYLMMIHMISCYKSSTRVLLYDRFLTKVFKDVGVDLNKETNFEALFESVQFEATFPKPMMFESAYTARPSSQPSFTEPPHTETSPHQAPHVPDHALGWIYLLISTHLALAWKSLQ</sequence>
<dbReference type="AlphaFoldDB" id="A0A438FCC7"/>
<dbReference type="Proteomes" id="UP000288805">
    <property type="component" value="Unassembled WGS sequence"/>
</dbReference>
<proteinExistence type="predicted"/>
<evidence type="ECO:0000256" key="1">
    <source>
        <dbReference type="SAM" id="MobiDB-lite"/>
    </source>
</evidence>
<evidence type="ECO:0000313" key="2">
    <source>
        <dbReference type="EMBL" id="RVW57638.1"/>
    </source>
</evidence>
<gene>
    <name evidence="2" type="ORF">CK203_096005</name>
</gene>
<evidence type="ECO:0000313" key="3">
    <source>
        <dbReference type="Proteomes" id="UP000288805"/>
    </source>
</evidence>
<comment type="caution">
    <text evidence="2">The sequence shown here is derived from an EMBL/GenBank/DDBJ whole genome shotgun (WGS) entry which is preliminary data.</text>
</comment>
<organism evidence="2 3">
    <name type="scientific">Vitis vinifera</name>
    <name type="common">Grape</name>
    <dbReference type="NCBI Taxonomy" id="29760"/>
    <lineage>
        <taxon>Eukaryota</taxon>
        <taxon>Viridiplantae</taxon>
        <taxon>Streptophyta</taxon>
        <taxon>Embryophyta</taxon>
        <taxon>Tracheophyta</taxon>
        <taxon>Spermatophyta</taxon>
        <taxon>Magnoliopsida</taxon>
        <taxon>eudicotyledons</taxon>
        <taxon>Gunneridae</taxon>
        <taxon>Pentapetalae</taxon>
        <taxon>rosids</taxon>
        <taxon>Vitales</taxon>
        <taxon>Vitaceae</taxon>
        <taxon>Viteae</taxon>
        <taxon>Vitis</taxon>
    </lineage>
</organism>
<reference evidence="2 3" key="1">
    <citation type="journal article" date="2018" name="PLoS Genet.">
        <title>Population sequencing reveals clonal diversity and ancestral inbreeding in the grapevine cultivar Chardonnay.</title>
        <authorList>
            <person name="Roach M.J."/>
            <person name="Johnson D.L."/>
            <person name="Bohlmann J."/>
            <person name="van Vuuren H.J."/>
            <person name="Jones S.J."/>
            <person name="Pretorius I.S."/>
            <person name="Schmidt S.A."/>
            <person name="Borneman A.R."/>
        </authorList>
    </citation>
    <scope>NUCLEOTIDE SEQUENCE [LARGE SCALE GENOMIC DNA]</scope>
    <source>
        <strain evidence="3">cv. Chardonnay</strain>
        <tissue evidence="2">Leaf</tissue>
    </source>
</reference>
<feature type="region of interest" description="Disordered" evidence="1">
    <location>
        <begin position="1"/>
        <end position="23"/>
    </location>
</feature>
<name>A0A438FCC7_VITVI</name>
<dbReference type="EMBL" id="QGNW01001049">
    <property type="protein sequence ID" value="RVW57638.1"/>
    <property type="molecule type" value="Genomic_DNA"/>
</dbReference>
<feature type="region of interest" description="Disordered" evidence="1">
    <location>
        <begin position="237"/>
        <end position="257"/>
    </location>
</feature>
<protein>
    <submittedName>
        <fullName evidence="2">Uncharacterized protein</fullName>
    </submittedName>
</protein>
<feature type="compositionally biased region" description="Polar residues" evidence="1">
    <location>
        <begin position="237"/>
        <end position="255"/>
    </location>
</feature>
<accession>A0A438FCC7</accession>